<dbReference type="Gene3D" id="3.40.50.12780">
    <property type="entry name" value="N-terminal domain of ligase-like"/>
    <property type="match status" value="1"/>
</dbReference>
<proteinExistence type="predicted"/>
<name>A0ABZ3D2U1_9PROT</name>
<accession>A0ABZ3D2U1</accession>
<dbReference type="PANTHER" id="PTHR43767">
    <property type="entry name" value="LONG-CHAIN-FATTY-ACID--COA LIGASE"/>
    <property type="match status" value="1"/>
</dbReference>
<feature type="domain" description="AMP-dependent synthetase/ligase" evidence="1">
    <location>
        <begin position="130"/>
        <end position="344"/>
    </location>
</feature>
<protein>
    <submittedName>
        <fullName evidence="2">AMP-binding protein</fullName>
    </submittedName>
</protein>
<dbReference type="PANTHER" id="PTHR43767:SF1">
    <property type="entry name" value="NONRIBOSOMAL PEPTIDE SYNTHASE PES1 (EUROFUNG)-RELATED"/>
    <property type="match status" value="1"/>
</dbReference>
<dbReference type="InterPro" id="IPR045851">
    <property type="entry name" value="AMP-bd_C_sf"/>
</dbReference>
<organism evidence="2 3">
    <name type="scientific">Nguyenibacter vanlangensis</name>
    <dbReference type="NCBI Taxonomy" id="1216886"/>
    <lineage>
        <taxon>Bacteria</taxon>
        <taxon>Pseudomonadati</taxon>
        <taxon>Pseudomonadota</taxon>
        <taxon>Alphaproteobacteria</taxon>
        <taxon>Acetobacterales</taxon>
        <taxon>Acetobacteraceae</taxon>
        <taxon>Nguyenibacter</taxon>
    </lineage>
</organism>
<reference evidence="2 3" key="1">
    <citation type="submission" date="2024-04" db="EMBL/GenBank/DDBJ databases">
        <title>Complete genome sequence of Nguyenibacter vanlangesis HBCM-1154, a strain capable of nitrogen fixation, IAA production, and phosphorus solubilization isolated from sugarcane soil.</title>
        <authorList>
            <person name="MY HANH P."/>
        </authorList>
    </citation>
    <scope>NUCLEOTIDE SEQUENCE [LARGE SCALE GENOMIC DNA]</scope>
    <source>
        <strain evidence="2 3">HBCM 1154</strain>
    </source>
</reference>
<sequence>MRFHEFLTRPGWTLRWRGDELDATQAARRCRQAILALRAQPPVPESLSIFVAFSPIEVVIALFVISHEGLLATIVTPRAVASAMQGFDTGTTRLLMTEGRPIPPVLQGCQVVRLPYAAPPASSNDDGAPLAPSAQPARIVFSSSGTTGRPKRIVHDEERLVANAARVTAYLGLTASDRTLCAFPVNYMYGLSTTLCTLHSGSAIDYIDFVDSRLVAVEAERRGTTILPILGDWCVGLAQQWARSSFVSADLRILNASDRLTVDHVRALRPHCGAIWNNFGQTEAGPRLFAIDVSSIEDFTRFEHDGAISAGYPMQAEIETRIADANYDGIGRLFYRSPYAMLGFLKSDLALVPAPEWIESGDHFRRDWDGLHSWAGRTSHLVKINGQLISLHAVADSLCGLHGVSGVGYAKTKEGVLVLFLEAADVAATQAERLALERIVEPIIPGFNFRLKFLPKLPRTESGKIDHRSLAQRIHLETI</sequence>
<evidence type="ECO:0000313" key="2">
    <source>
        <dbReference type="EMBL" id="XAE41968.1"/>
    </source>
</evidence>
<evidence type="ECO:0000259" key="1">
    <source>
        <dbReference type="Pfam" id="PF00501"/>
    </source>
</evidence>
<keyword evidence="3" id="KW-1185">Reference proteome</keyword>
<dbReference type="RefSeq" id="WP_342627786.1">
    <property type="nucleotide sequence ID" value="NZ_CP152276.1"/>
</dbReference>
<dbReference type="InterPro" id="IPR050237">
    <property type="entry name" value="ATP-dep_AMP-bd_enzyme"/>
</dbReference>
<gene>
    <name evidence="2" type="ORF">AAC691_17065</name>
</gene>
<dbReference type="Gene3D" id="3.30.300.30">
    <property type="match status" value="1"/>
</dbReference>
<dbReference type="InterPro" id="IPR042099">
    <property type="entry name" value="ANL_N_sf"/>
</dbReference>
<dbReference type="EMBL" id="CP152276">
    <property type="protein sequence ID" value="XAE41968.1"/>
    <property type="molecule type" value="Genomic_DNA"/>
</dbReference>
<dbReference type="Pfam" id="PF00501">
    <property type="entry name" value="AMP-binding"/>
    <property type="match status" value="1"/>
</dbReference>
<dbReference type="Proteomes" id="UP001449795">
    <property type="component" value="Chromosome"/>
</dbReference>
<dbReference type="SUPFAM" id="SSF56801">
    <property type="entry name" value="Acetyl-CoA synthetase-like"/>
    <property type="match status" value="1"/>
</dbReference>
<dbReference type="InterPro" id="IPR000873">
    <property type="entry name" value="AMP-dep_synth/lig_dom"/>
</dbReference>
<evidence type="ECO:0000313" key="3">
    <source>
        <dbReference type="Proteomes" id="UP001449795"/>
    </source>
</evidence>